<evidence type="ECO:0000313" key="2">
    <source>
        <dbReference type="EMBL" id="KAG5595341.1"/>
    </source>
</evidence>
<feature type="compositionally biased region" description="Low complexity" evidence="1">
    <location>
        <begin position="10"/>
        <end position="24"/>
    </location>
</feature>
<gene>
    <name evidence="2" type="ORF">H5410_036573</name>
</gene>
<name>A0A9J5Y585_SOLCO</name>
<comment type="caution">
    <text evidence="2">The sequence shown here is derived from an EMBL/GenBank/DDBJ whole genome shotgun (WGS) entry which is preliminary data.</text>
</comment>
<dbReference type="Proteomes" id="UP000824120">
    <property type="component" value="Chromosome 7"/>
</dbReference>
<sequence>MCGMGETVATSSPTLVLSPSPSKSQDALNNSEAQFVVKPPTNANPSDVDVTSQSGPISFTMFEQMFNGNLLLGKGTESNIFATRDEWVVHCFTDMRGVIHPPFLEAECKSPNPVISLQRNYWEMPRRKVKHEPFTIEERGNMLSLKIHILREDLINELREPEMSVTESEDIVTIELLEDGTVDTRVQEVEIHLSEDTLSIILDVSCKGLGQ</sequence>
<organism evidence="2 3">
    <name type="scientific">Solanum commersonii</name>
    <name type="common">Commerson's wild potato</name>
    <name type="synonym">Commerson's nightshade</name>
    <dbReference type="NCBI Taxonomy" id="4109"/>
    <lineage>
        <taxon>Eukaryota</taxon>
        <taxon>Viridiplantae</taxon>
        <taxon>Streptophyta</taxon>
        <taxon>Embryophyta</taxon>
        <taxon>Tracheophyta</taxon>
        <taxon>Spermatophyta</taxon>
        <taxon>Magnoliopsida</taxon>
        <taxon>eudicotyledons</taxon>
        <taxon>Gunneridae</taxon>
        <taxon>Pentapetalae</taxon>
        <taxon>asterids</taxon>
        <taxon>lamiids</taxon>
        <taxon>Solanales</taxon>
        <taxon>Solanaceae</taxon>
        <taxon>Solanoideae</taxon>
        <taxon>Solaneae</taxon>
        <taxon>Solanum</taxon>
    </lineage>
</organism>
<dbReference type="EMBL" id="JACXVP010000007">
    <property type="protein sequence ID" value="KAG5595341.1"/>
    <property type="molecule type" value="Genomic_DNA"/>
</dbReference>
<protein>
    <submittedName>
        <fullName evidence="2">Uncharacterized protein</fullName>
    </submittedName>
</protein>
<dbReference type="AlphaFoldDB" id="A0A9J5Y585"/>
<feature type="region of interest" description="Disordered" evidence="1">
    <location>
        <begin position="1"/>
        <end position="28"/>
    </location>
</feature>
<accession>A0A9J5Y585</accession>
<evidence type="ECO:0000313" key="3">
    <source>
        <dbReference type="Proteomes" id="UP000824120"/>
    </source>
</evidence>
<proteinExistence type="predicted"/>
<reference evidence="2 3" key="1">
    <citation type="submission" date="2020-09" db="EMBL/GenBank/DDBJ databases">
        <title>De no assembly of potato wild relative species, Solanum commersonii.</title>
        <authorList>
            <person name="Cho K."/>
        </authorList>
    </citation>
    <scope>NUCLEOTIDE SEQUENCE [LARGE SCALE GENOMIC DNA]</scope>
    <source>
        <strain evidence="2">LZ3.2</strain>
        <tissue evidence="2">Leaf</tissue>
    </source>
</reference>
<evidence type="ECO:0000256" key="1">
    <source>
        <dbReference type="SAM" id="MobiDB-lite"/>
    </source>
</evidence>
<keyword evidence="3" id="KW-1185">Reference proteome</keyword>